<feature type="domain" description="Amidohydrolase-related" evidence="9">
    <location>
        <begin position="66"/>
        <end position="390"/>
    </location>
</feature>
<dbReference type="Pfam" id="PF01979">
    <property type="entry name" value="Amidohydro_1"/>
    <property type="match status" value="1"/>
</dbReference>
<dbReference type="InterPro" id="IPR011059">
    <property type="entry name" value="Metal-dep_hydrolase_composite"/>
</dbReference>
<protein>
    <submittedName>
        <fullName evidence="10">N-acetylglucosamine-6-phosphate deacetylase</fullName>
    </submittedName>
</protein>
<dbReference type="Gene3D" id="3.20.20.140">
    <property type="entry name" value="Metal-dependent hydrolases"/>
    <property type="match status" value="1"/>
</dbReference>
<evidence type="ECO:0000313" key="10">
    <source>
        <dbReference type="EMBL" id="GJN43598.1"/>
    </source>
</evidence>
<gene>
    <name evidence="10" type="ORF">CAT723_20770</name>
</gene>
<accession>A0AAV5GAA1</accession>
<feature type="binding site" evidence="7">
    <location>
        <position position="270"/>
    </location>
    <ligand>
        <name>substrate</name>
    </ligand>
</feature>
<feature type="binding site" evidence="7">
    <location>
        <position position="243"/>
    </location>
    <ligand>
        <name>substrate</name>
    </ligand>
</feature>
<feature type="binding site" evidence="7">
    <location>
        <begin position="235"/>
        <end position="236"/>
    </location>
    <ligand>
        <name>substrate</name>
    </ligand>
</feature>
<dbReference type="AlphaFoldDB" id="A0AAV5GAA1"/>
<evidence type="ECO:0000256" key="3">
    <source>
        <dbReference type="ARBA" id="ARBA00022801"/>
    </source>
</evidence>
<organism evidence="10 11">
    <name type="scientific">Corynebacterium ammoniagenes</name>
    <name type="common">Brevibacterium ammoniagenes</name>
    <dbReference type="NCBI Taxonomy" id="1697"/>
    <lineage>
        <taxon>Bacteria</taxon>
        <taxon>Bacillati</taxon>
        <taxon>Actinomycetota</taxon>
        <taxon>Actinomycetes</taxon>
        <taxon>Mycobacteriales</taxon>
        <taxon>Corynebacteriaceae</taxon>
        <taxon>Corynebacterium</taxon>
    </lineage>
</organism>
<evidence type="ECO:0000256" key="5">
    <source>
        <dbReference type="PIRNR" id="PIRNR038994"/>
    </source>
</evidence>
<keyword evidence="2 8" id="KW-0479">Metal-binding</keyword>
<name>A0AAV5GAA1_CORAM</name>
<feature type="binding site" evidence="8">
    <location>
        <position position="232"/>
    </location>
    <ligand>
        <name>Zn(2+)</name>
        <dbReference type="ChEBI" id="CHEBI:29105"/>
    </ligand>
</feature>
<dbReference type="PANTHER" id="PTHR11113">
    <property type="entry name" value="N-ACETYLGLUCOSAMINE-6-PHOSPHATE DEACETYLASE"/>
    <property type="match status" value="1"/>
</dbReference>
<dbReference type="Gene3D" id="2.30.40.10">
    <property type="entry name" value="Urease, subunit C, domain 1"/>
    <property type="match status" value="1"/>
</dbReference>
<feature type="binding site" evidence="7">
    <location>
        <begin position="326"/>
        <end position="328"/>
    </location>
    <ligand>
        <name>substrate</name>
    </ligand>
</feature>
<evidence type="ECO:0000313" key="11">
    <source>
        <dbReference type="Proteomes" id="UP001054925"/>
    </source>
</evidence>
<dbReference type="InterPro" id="IPR032466">
    <property type="entry name" value="Metal_Hydrolase"/>
</dbReference>
<dbReference type="PANTHER" id="PTHR11113:SF14">
    <property type="entry name" value="N-ACETYLGLUCOSAMINE-6-PHOSPHATE DEACETYLASE"/>
    <property type="match status" value="1"/>
</dbReference>
<feature type="binding site" evidence="8">
    <location>
        <position position="140"/>
    </location>
    <ligand>
        <name>Zn(2+)</name>
        <dbReference type="ChEBI" id="CHEBI:29105"/>
    </ligand>
</feature>
<evidence type="ECO:0000256" key="6">
    <source>
        <dbReference type="PIRSR" id="PIRSR038994-1"/>
    </source>
</evidence>
<evidence type="ECO:0000256" key="2">
    <source>
        <dbReference type="ARBA" id="ARBA00022723"/>
    </source>
</evidence>
<evidence type="ECO:0000256" key="1">
    <source>
        <dbReference type="ARBA" id="ARBA00010716"/>
    </source>
</evidence>
<dbReference type="GO" id="GO:0008448">
    <property type="term" value="F:N-acetylglucosamine-6-phosphate deacetylase activity"/>
    <property type="evidence" value="ECO:0007669"/>
    <property type="project" value="InterPro"/>
</dbReference>
<dbReference type="InterPro" id="IPR006680">
    <property type="entry name" value="Amidohydro-rel"/>
</dbReference>
<reference evidence="10" key="1">
    <citation type="submission" date="2021-12" db="EMBL/GenBank/DDBJ databases">
        <title>Draft genome sequence of Corynebacterium ammoniagenes strain T-723.</title>
        <authorList>
            <person name="Matsuzawa M."/>
            <person name="Hiratani M."/>
            <person name="Abe I."/>
            <person name="Tsuji Y."/>
            <person name="Nakamura J."/>
        </authorList>
    </citation>
    <scope>NUCLEOTIDE SEQUENCE</scope>
    <source>
        <strain evidence="10">T-723</strain>
    </source>
</reference>
<dbReference type="GO" id="GO:0046872">
    <property type="term" value="F:metal ion binding"/>
    <property type="evidence" value="ECO:0007669"/>
    <property type="project" value="UniProtKB-KW"/>
</dbReference>
<comment type="cofactor">
    <cofactor evidence="8">
        <name>a divalent metal cation</name>
        <dbReference type="ChEBI" id="CHEBI:60240"/>
    </cofactor>
    <text evidence="8">Binds 1 divalent metal cation per subunit.</text>
</comment>
<proteinExistence type="inferred from homology"/>
<dbReference type="GO" id="GO:0006046">
    <property type="term" value="P:N-acetylglucosamine catabolic process"/>
    <property type="evidence" value="ECO:0007669"/>
    <property type="project" value="TreeGrafter"/>
</dbReference>
<evidence type="ECO:0000256" key="8">
    <source>
        <dbReference type="PIRSR" id="PIRSR038994-3"/>
    </source>
</evidence>
<dbReference type="Proteomes" id="UP001054925">
    <property type="component" value="Unassembled WGS sequence"/>
</dbReference>
<keyword evidence="3 5" id="KW-0378">Hydrolase</keyword>
<feature type="active site" description="Proton donor/acceptor" evidence="6">
    <location>
        <position position="292"/>
    </location>
</feature>
<feature type="binding site" evidence="8">
    <location>
        <position position="206"/>
    </location>
    <ligand>
        <name>Zn(2+)</name>
        <dbReference type="ChEBI" id="CHEBI:29105"/>
    </ligand>
</feature>
<dbReference type="PIRSF" id="PIRSF038994">
    <property type="entry name" value="NagA"/>
    <property type="match status" value="1"/>
</dbReference>
<dbReference type="SUPFAM" id="SSF51556">
    <property type="entry name" value="Metallo-dependent hydrolases"/>
    <property type="match status" value="1"/>
</dbReference>
<evidence type="ECO:0000256" key="4">
    <source>
        <dbReference type="ARBA" id="ARBA00023277"/>
    </source>
</evidence>
<feature type="binding site" evidence="7">
    <location>
        <position position="151"/>
    </location>
    <ligand>
        <name>substrate</name>
    </ligand>
</feature>
<evidence type="ECO:0000256" key="7">
    <source>
        <dbReference type="PIRSR" id="PIRSR038994-2"/>
    </source>
</evidence>
<dbReference type="InterPro" id="IPR003764">
    <property type="entry name" value="GlcNAc_6-P_deAcase"/>
</dbReference>
<comment type="caution">
    <text evidence="10">The sequence shown here is derived from an EMBL/GenBank/DDBJ whole genome shotgun (WGS) entry which is preliminary data.</text>
</comment>
<evidence type="ECO:0000259" key="9">
    <source>
        <dbReference type="Pfam" id="PF01979"/>
    </source>
</evidence>
<comment type="similarity">
    <text evidence="1 5">Belongs to the metallo-dependent hydrolases superfamily. NagA family.</text>
</comment>
<dbReference type="EMBL" id="BQKK01000005">
    <property type="protein sequence ID" value="GJN43598.1"/>
    <property type="molecule type" value="Genomic_DNA"/>
</dbReference>
<keyword evidence="4 5" id="KW-0119">Carbohydrate metabolism</keyword>
<sequence length="406" mass="41612">MMVHSDNQVPRDLFNGDITGLFYDGVNPPRPATLTLVNGVIDAIVDADDAADYDASTAARWDGPLIVPGFIDVHNHGGAGGGFPTGTADECRAAAMYHRERGSTTLWASLVSAPGEELIAQTSMLADLARQGYISGVHMEGPFISSCRCGAQNPANIIDGDPSLFAEIISAGEGYLKSITFAPETANSEQLFELCAQHGVIASLGHTDADFDTMAAAISRGRKIGATITATHLFNAMPQIHHRDPGAAAALISAGARGEIGLEVIADGTHLDDGAVDMVFNCAPNNAFGITDAMAAAGKPDGDYVLGALDVTVAGGVARLTDGGAIAGGTSTLAEQFARRIARGASVAHTSAFVTGNVARVMGMDDVGTVSTGKLADLVVFAGCSDSLPEMTIAAGSALRPQVTAK</sequence>
<dbReference type="RefSeq" id="WP_003847239.1">
    <property type="nucleotide sequence ID" value="NZ_BQKK01000005.1"/>
</dbReference>